<reference evidence="1 2" key="1">
    <citation type="journal article" date="2019" name="G3 (Bethesda)">
        <title>Sequencing of a Wild Apple (Malus baccata) Genome Unravels the Differences Between Cultivated and Wild Apple Species Regarding Disease Resistance and Cold Tolerance.</title>
        <authorList>
            <person name="Chen X."/>
        </authorList>
    </citation>
    <scope>NUCLEOTIDE SEQUENCE [LARGE SCALE GENOMIC DNA]</scope>
    <source>
        <strain evidence="2">cv. Shandingzi</strain>
        <tissue evidence="1">Leaves</tissue>
    </source>
</reference>
<accession>A0A540M6K8</accession>
<gene>
    <name evidence="1" type="ORF">C1H46_020021</name>
</gene>
<evidence type="ECO:0008006" key="3">
    <source>
        <dbReference type="Google" id="ProtNLM"/>
    </source>
</evidence>
<comment type="caution">
    <text evidence="1">The sequence shown here is derived from an EMBL/GenBank/DDBJ whole genome shotgun (WGS) entry which is preliminary data.</text>
</comment>
<organism evidence="1 2">
    <name type="scientific">Malus baccata</name>
    <name type="common">Siberian crab apple</name>
    <name type="synonym">Pyrus baccata</name>
    <dbReference type="NCBI Taxonomy" id="106549"/>
    <lineage>
        <taxon>Eukaryota</taxon>
        <taxon>Viridiplantae</taxon>
        <taxon>Streptophyta</taxon>
        <taxon>Embryophyta</taxon>
        <taxon>Tracheophyta</taxon>
        <taxon>Spermatophyta</taxon>
        <taxon>Magnoliopsida</taxon>
        <taxon>eudicotyledons</taxon>
        <taxon>Gunneridae</taxon>
        <taxon>Pentapetalae</taxon>
        <taxon>rosids</taxon>
        <taxon>fabids</taxon>
        <taxon>Rosales</taxon>
        <taxon>Rosaceae</taxon>
        <taxon>Amygdaloideae</taxon>
        <taxon>Maleae</taxon>
        <taxon>Malus</taxon>
    </lineage>
</organism>
<evidence type="ECO:0000313" key="1">
    <source>
        <dbReference type="EMBL" id="TQD94335.1"/>
    </source>
</evidence>
<protein>
    <recommendedName>
        <fullName evidence="3">F-box associated domain-containing protein</fullName>
    </recommendedName>
</protein>
<dbReference type="Proteomes" id="UP000315295">
    <property type="component" value="Unassembled WGS sequence"/>
</dbReference>
<proteinExistence type="predicted"/>
<evidence type="ECO:0000313" key="2">
    <source>
        <dbReference type="Proteomes" id="UP000315295"/>
    </source>
</evidence>
<dbReference type="EMBL" id="VIEB01000346">
    <property type="protein sequence ID" value="TQD94335.1"/>
    <property type="molecule type" value="Genomic_DNA"/>
</dbReference>
<name>A0A540M6K8_MALBA</name>
<keyword evidence="2" id="KW-1185">Reference proteome</keyword>
<dbReference type="AlphaFoldDB" id="A0A540M6K8"/>
<sequence length="184" mass="21990">MTKVGKESSPVIVSFHLAEEEFREIPLPLKGSGFIPNEYYVVGVFRYCLCLTRCDDFKIHDEFWVMKHYGIRQSWTNIKTSFRYSELYHTSFWKDSHDLLLLDYQFVMYDFNKKSFRNLSVREFPEFENAGIYMESLVSPNYYGGRDPEHEIRKNLMVGKEESSQLLWRSCFNLFFDMLRLGFG</sequence>